<feature type="transmembrane region" description="Helical" evidence="10">
    <location>
        <begin position="110"/>
        <end position="130"/>
    </location>
</feature>
<dbReference type="EMBL" id="CYGV01001600">
    <property type="protein sequence ID" value="CUA75718.1"/>
    <property type="molecule type" value="Genomic_DNA"/>
</dbReference>
<dbReference type="GO" id="GO:0005886">
    <property type="term" value="C:plasma membrane"/>
    <property type="evidence" value="ECO:0007669"/>
    <property type="project" value="TreeGrafter"/>
</dbReference>
<feature type="transmembrane region" description="Helical" evidence="10">
    <location>
        <begin position="201"/>
        <end position="225"/>
    </location>
</feature>
<comment type="similarity">
    <text evidence="2">Belongs to the G-protein coupled receptor 4 family.</text>
</comment>
<feature type="transmembrane region" description="Helical" evidence="10">
    <location>
        <begin position="150"/>
        <end position="180"/>
    </location>
</feature>
<dbReference type="AlphaFoldDB" id="A0A0K6GAR0"/>
<dbReference type="InterPro" id="IPR001499">
    <property type="entry name" value="GPCR_STE3"/>
</dbReference>
<evidence type="ECO:0000313" key="12">
    <source>
        <dbReference type="Proteomes" id="UP000044841"/>
    </source>
</evidence>
<dbReference type="InterPro" id="IPR001546">
    <property type="entry name" value="GPCR_Pheromne_A_rcpt"/>
</dbReference>
<keyword evidence="8 11" id="KW-0675">Receptor</keyword>
<dbReference type="PRINTS" id="PR00899">
    <property type="entry name" value="GPCRSTE3"/>
</dbReference>
<feature type="transmembrane region" description="Helical" evidence="10">
    <location>
        <begin position="31"/>
        <end position="54"/>
    </location>
</feature>
<keyword evidence="6" id="KW-0297">G-protein coupled receptor</keyword>
<dbReference type="GO" id="GO:0000750">
    <property type="term" value="P:pheromone-dependent signal transduction involved in conjugation with cellular fusion"/>
    <property type="evidence" value="ECO:0007669"/>
    <property type="project" value="TreeGrafter"/>
</dbReference>
<evidence type="ECO:0000256" key="4">
    <source>
        <dbReference type="ARBA" id="ARBA00022692"/>
    </source>
</evidence>
<keyword evidence="12" id="KW-1185">Reference proteome</keyword>
<name>A0A0K6GAR0_9AGAM</name>
<protein>
    <submittedName>
        <fullName evidence="11">Pheromone B beta 1 receptor [Schizophyllum commune]</fullName>
    </submittedName>
</protein>
<organism evidence="11 12">
    <name type="scientific">Rhizoctonia solani</name>
    <dbReference type="NCBI Taxonomy" id="456999"/>
    <lineage>
        <taxon>Eukaryota</taxon>
        <taxon>Fungi</taxon>
        <taxon>Dikarya</taxon>
        <taxon>Basidiomycota</taxon>
        <taxon>Agaricomycotina</taxon>
        <taxon>Agaricomycetes</taxon>
        <taxon>Cantharellales</taxon>
        <taxon>Ceratobasidiaceae</taxon>
        <taxon>Rhizoctonia</taxon>
    </lineage>
</organism>
<keyword evidence="7 10" id="KW-0472">Membrane</keyword>
<evidence type="ECO:0000256" key="6">
    <source>
        <dbReference type="ARBA" id="ARBA00023040"/>
    </source>
</evidence>
<dbReference type="PRINTS" id="PR00900">
    <property type="entry name" value="PHEROMONEAR"/>
</dbReference>
<reference evidence="11 12" key="1">
    <citation type="submission" date="2015-07" db="EMBL/GenBank/DDBJ databases">
        <authorList>
            <person name="Noorani M."/>
        </authorList>
    </citation>
    <scope>NUCLEOTIDE SEQUENCE [LARGE SCALE GENOMIC DNA]</scope>
    <source>
        <strain evidence="11">BBA 69670</strain>
    </source>
</reference>
<evidence type="ECO:0000256" key="5">
    <source>
        <dbReference type="ARBA" id="ARBA00022989"/>
    </source>
</evidence>
<evidence type="ECO:0000256" key="3">
    <source>
        <dbReference type="ARBA" id="ARBA00022507"/>
    </source>
</evidence>
<sequence>MRPETVAISFICTFLVLIPLPCHWRVRNIPIVSLIFWLAAVNLPRGINGIIWAGNTRDYAPVWCDIITKLVVGANWAFCSSAVPVSRHLARVSSPYHRAENASERRRRMIFEIFMCMVLPLIGMALHYIVQTRRFDILEDFGCIPTAYLSIASILIINIPPVIFALITLVYAAVALRWFIQRHSEFEAALQSNNSGLTTSRYLRLVILSIVLMLAATAMSVFVLVDNAVGAGIQPWNSWEYVHADWDNIDQVARNLAPQSFWDRYLIIWYLVPIDSVIVFAFFGCVGEIKTEYLGYFNFVKTKVFRIKHESRPTLPVSIRDNTNPVDSTQVVVELRAETASQVLHDLKPSRSSEV</sequence>
<evidence type="ECO:0000256" key="10">
    <source>
        <dbReference type="SAM" id="Phobius"/>
    </source>
</evidence>
<dbReference type="PANTHER" id="PTHR28097:SF1">
    <property type="entry name" value="PHEROMONE A FACTOR RECEPTOR"/>
    <property type="match status" value="1"/>
</dbReference>
<accession>A0A0K6GAR0</accession>
<gene>
    <name evidence="11" type="ORF">RSOLAG22IIIB_06025</name>
</gene>
<dbReference type="GO" id="GO:0004933">
    <property type="term" value="F:mating-type a-factor pheromone receptor activity"/>
    <property type="evidence" value="ECO:0007669"/>
    <property type="project" value="InterPro"/>
</dbReference>
<keyword evidence="5 10" id="KW-1133">Transmembrane helix</keyword>
<evidence type="ECO:0000256" key="9">
    <source>
        <dbReference type="ARBA" id="ARBA00023224"/>
    </source>
</evidence>
<dbReference type="Pfam" id="PF02076">
    <property type="entry name" value="STE3"/>
    <property type="match status" value="1"/>
</dbReference>
<comment type="subcellular location">
    <subcellularLocation>
        <location evidence="1">Membrane</location>
        <topology evidence="1">Multi-pass membrane protein</topology>
    </subcellularLocation>
</comment>
<proteinExistence type="inferred from homology"/>
<dbReference type="CDD" id="cd14966">
    <property type="entry name" value="7tmD_STE3"/>
    <property type="match status" value="1"/>
</dbReference>
<evidence type="ECO:0000256" key="7">
    <source>
        <dbReference type="ARBA" id="ARBA00023136"/>
    </source>
</evidence>
<feature type="transmembrane region" description="Helical" evidence="10">
    <location>
        <begin position="267"/>
        <end position="286"/>
    </location>
</feature>
<evidence type="ECO:0000256" key="8">
    <source>
        <dbReference type="ARBA" id="ARBA00023170"/>
    </source>
</evidence>
<evidence type="ECO:0000256" key="2">
    <source>
        <dbReference type="ARBA" id="ARBA00011085"/>
    </source>
</evidence>
<keyword evidence="4 10" id="KW-0812">Transmembrane</keyword>
<evidence type="ECO:0000256" key="1">
    <source>
        <dbReference type="ARBA" id="ARBA00004141"/>
    </source>
</evidence>
<feature type="transmembrane region" description="Helical" evidence="10">
    <location>
        <begin position="66"/>
        <end position="89"/>
    </location>
</feature>
<dbReference type="PANTHER" id="PTHR28097">
    <property type="entry name" value="PHEROMONE A FACTOR RECEPTOR"/>
    <property type="match status" value="1"/>
</dbReference>
<dbReference type="Proteomes" id="UP000044841">
    <property type="component" value="Unassembled WGS sequence"/>
</dbReference>
<keyword evidence="3" id="KW-0589">Pheromone response</keyword>
<feature type="transmembrane region" description="Helical" evidence="10">
    <location>
        <begin position="6"/>
        <end position="24"/>
    </location>
</feature>
<evidence type="ECO:0000313" key="11">
    <source>
        <dbReference type="EMBL" id="CUA75718.1"/>
    </source>
</evidence>
<keyword evidence="9" id="KW-0807">Transducer</keyword>